<evidence type="ECO:0000313" key="1">
    <source>
        <dbReference type="EMBL" id="PCS10629.1"/>
    </source>
</evidence>
<gene>
    <name evidence="1" type="ORF">RU90_GL001237</name>
</gene>
<name>A0A2A5SAV1_LACLH</name>
<comment type="caution">
    <text evidence="1">The sequence shown here is derived from an EMBL/GenBank/DDBJ whole genome shotgun (WGS) entry which is preliminary data.</text>
</comment>
<accession>A0A2A5SAV1</accession>
<protein>
    <submittedName>
        <fullName evidence="1">Uncharacterized protein</fullName>
    </submittedName>
</protein>
<evidence type="ECO:0000313" key="2">
    <source>
        <dbReference type="Proteomes" id="UP000218744"/>
    </source>
</evidence>
<sequence length="52" mass="6135">MTDKLKKIANSYQRISNLFFFSKACYKPLSKLLMSIFVKIITILLDIYKKLC</sequence>
<reference evidence="1 2" key="1">
    <citation type="submission" date="2014-12" db="EMBL/GenBank/DDBJ databases">
        <title>Draft genome sequences of 10 type strains of Lactococcus.</title>
        <authorList>
            <person name="Sun Z."/>
            <person name="Zhong Z."/>
            <person name="Liu W."/>
            <person name="Zhang W."/>
            <person name="Zhang H."/>
        </authorList>
    </citation>
    <scope>NUCLEOTIDE SEQUENCE [LARGE SCALE GENOMIC DNA]</scope>
    <source>
        <strain evidence="1 2">DSM 20450</strain>
    </source>
</reference>
<dbReference type="Proteomes" id="UP000218744">
    <property type="component" value="Unassembled WGS sequence"/>
</dbReference>
<proteinExistence type="predicted"/>
<organism evidence="1 2">
    <name type="scientific">Lactococcus lactis subsp. hordniae</name>
    <dbReference type="NCBI Taxonomy" id="203404"/>
    <lineage>
        <taxon>Bacteria</taxon>
        <taxon>Bacillati</taxon>
        <taxon>Bacillota</taxon>
        <taxon>Bacilli</taxon>
        <taxon>Lactobacillales</taxon>
        <taxon>Streptococcaceae</taxon>
        <taxon>Lactococcus</taxon>
    </lineage>
</organism>
<dbReference type="EMBL" id="JXKA01000026">
    <property type="protein sequence ID" value="PCS10629.1"/>
    <property type="molecule type" value="Genomic_DNA"/>
</dbReference>
<dbReference type="AlphaFoldDB" id="A0A2A5SAV1"/>